<dbReference type="Ensembl" id="ENSMALT00000014510.1">
    <property type="protein sequence ID" value="ENSMALP00000014206.1"/>
    <property type="gene ID" value="ENSMALG00000009990.1"/>
</dbReference>
<keyword evidence="3" id="KW-0812">Transmembrane</keyword>
<dbReference type="InterPro" id="IPR039135">
    <property type="entry name" value="NAT9-like"/>
</dbReference>
<evidence type="ECO:0000256" key="3">
    <source>
        <dbReference type="SAM" id="Phobius"/>
    </source>
</evidence>
<dbReference type="GO" id="GO:0008080">
    <property type="term" value="F:N-acetyltransferase activity"/>
    <property type="evidence" value="ECO:0007669"/>
    <property type="project" value="InterPro"/>
</dbReference>
<evidence type="ECO:0000256" key="2">
    <source>
        <dbReference type="ARBA" id="ARBA00023315"/>
    </source>
</evidence>
<dbReference type="Gene3D" id="3.40.630.30">
    <property type="match status" value="1"/>
</dbReference>
<dbReference type="AlphaFoldDB" id="A0A3Q3QJQ3"/>
<feature type="transmembrane region" description="Helical" evidence="3">
    <location>
        <begin position="114"/>
        <end position="135"/>
    </location>
</feature>
<name>A0A3Q3QJQ3_MONAL</name>
<evidence type="ECO:0000313" key="4">
    <source>
        <dbReference type="Ensembl" id="ENSMALP00000014206.1"/>
    </source>
</evidence>
<evidence type="ECO:0000256" key="1">
    <source>
        <dbReference type="ARBA" id="ARBA00022679"/>
    </source>
</evidence>
<keyword evidence="3" id="KW-1133">Transmembrane helix</keyword>
<keyword evidence="3" id="KW-0472">Membrane</keyword>
<organism evidence="4 5">
    <name type="scientific">Monopterus albus</name>
    <name type="common">Swamp eel</name>
    <dbReference type="NCBI Taxonomy" id="43700"/>
    <lineage>
        <taxon>Eukaryota</taxon>
        <taxon>Metazoa</taxon>
        <taxon>Chordata</taxon>
        <taxon>Craniata</taxon>
        <taxon>Vertebrata</taxon>
        <taxon>Euteleostomi</taxon>
        <taxon>Actinopterygii</taxon>
        <taxon>Neopterygii</taxon>
        <taxon>Teleostei</taxon>
        <taxon>Neoteleostei</taxon>
        <taxon>Acanthomorphata</taxon>
        <taxon>Anabantaria</taxon>
        <taxon>Synbranchiformes</taxon>
        <taxon>Synbranchidae</taxon>
        <taxon>Monopterus</taxon>
    </lineage>
</organism>
<sequence length="168" mass="19664">MKINENTLLEGHKVVLFPYNANYLPRYHEWMKHHELQHLTDSEPLTLEQEYDILICFFCFFLPECTFIILDKQRWADPSIEEEQFMVGDLEIMIAGDAQCTYLKSNSKSKAEQISTVSLCCGLYISVISCVYLFISEHYISLVFYRAQLQRQGHWEGGETHDDGLQLQ</sequence>
<evidence type="ECO:0000313" key="5">
    <source>
        <dbReference type="Proteomes" id="UP000261600"/>
    </source>
</evidence>
<accession>A0A3Q3QJQ3</accession>
<keyword evidence="2" id="KW-0012">Acyltransferase</keyword>
<reference evidence="4" key="2">
    <citation type="submission" date="2025-09" db="UniProtKB">
        <authorList>
            <consortium name="Ensembl"/>
        </authorList>
    </citation>
    <scope>IDENTIFICATION</scope>
</reference>
<proteinExistence type="predicted"/>
<reference evidence="4" key="1">
    <citation type="submission" date="2025-08" db="UniProtKB">
        <authorList>
            <consortium name="Ensembl"/>
        </authorList>
    </citation>
    <scope>IDENTIFICATION</scope>
</reference>
<dbReference type="Proteomes" id="UP000261600">
    <property type="component" value="Unplaced"/>
</dbReference>
<keyword evidence="5" id="KW-1185">Reference proteome</keyword>
<dbReference type="PANTHER" id="PTHR13256">
    <property type="entry name" value="N-ACETYLTRANSFERASE 9"/>
    <property type="match status" value="1"/>
</dbReference>
<protein>
    <recommendedName>
        <fullName evidence="6">N-acetyltransferase domain-containing protein</fullName>
    </recommendedName>
</protein>
<evidence type="ECO:0008006" key="6">
    <source>
        <dbReference type="Google" id="ProtNLM"/>
    </source>
</evidence>
<keyword evidence="1" id="KW-0808">Transferase</keyword>
<dbReference type="PANTHER" id="PTHR13256:SF16">
    <property type="entry name" value="ALPHA_BETA-TUBULIN-N-ACETYLTRANSFERASE 9"/>
    <property type="match status" value="1"/>
</dbReference>